<keyword evidence="6" id="KW-1185">Reference proteome</keyword>
<dbReference type="PANTHER" id="PTHR24148">
    <property type="entry name" value="ANKYRIN REPEAT DOMAIN-CONTAINING PROTEIN 39 HOMOLOG-RELATED"/>
    <property type="match status" value="1"/>
</dbReference>
<dbReference type="PANTHER" id="PTHR24148:SF64">
    <property type="entry name" value="HETEROKARYON INCOMPATIBILITY DOMAIN-CONTAINING PROTEIN"/>
    <property type="match status" value="1"/>
</dbReference>
<organism evidence="5 6">
    <name type="scientific">Ramalina farinacea</name>
    <dbReference type="NCBI Taxonomy" id="258253"/>
    <lineage>
        <taxon>Eukaryota</taxon>
        <taxon>Fungi</taxon>
        <taxon>Dikarya</taxon>
        <taxon>Ascomycota</taxon>
        <taxon>Pezizomycotina</taxon>
        <taxon>Lecanoromycetes</taxon>
        <taxon>OSLEUM clade</taxon>
        <taxon>Lecanoromycetidae</taxon>
        <taxon>Lecanorales</taxon>
        <taxon>Lecanorineae</taxon>
        <taxon>Ramalinaceae</taxon>
        <taxon>Ramalina</taxon>
    </lineage>
</organism>
<dbReference type="Pfam" id="PF17100">
    <property type="entry name" value="NACHT_N"/>
    <property type="match status" value="1"/>
</dbReference>
<evidence type="ECO:0000256" key="1">
    <source>
        <dbReference type="ARBA" id="ARBA00022737"/>
    </source>
</evidence>
<dbReference type="Gene3D" id="3.40.50.300">
    <property type="entry name" value="P-loop containing nucleotide triphosphate hydrolases"/>
    <property type="match status" value="1"/>
</dbReference>
<evidence type="ECO:0000259" key="3">
    <source>
        <dbReference type="Pfam" id="PF17100"/>
    </source>
</evidence>
<dbReference type="InterPro" id="IPR027417">
    <property type="entry name" value="P-loop_NTPase"/>
</dbReference>
<dbReference type="Pfam" id="PF24883">
    <property type="entry name" value="NPHP3_N"/>
    <property type="match status" value="1"/>
</dbReference>
<keyword evidence="1" id="KW-0677">Repeat</keyword>
<dbReference type="Pfam" id="PF26639">
    <property type="entry name" value="Het-6_barrel"/>
    <property type="match status" value="1"/>
</dbReference>
<dbReference type="SUPFAM" id="SSF52540">
    <property type="entry name" value="P-loop containing nucleoside triphosphate hydrolases"/>
    <property type="match status" value="1"/>
</dbReference>
<evidence type="ECO:0000313" key="5">
    <source>
        <dbReference type="EMBL" id="MDI1489110.1"/>
    </source>
</evidence>
<dbReference type="InterPro" id="IPR052895">
    <property type="entry name" value="HetReg/Transcr_Mod"/>
</dbReference>
<feature type="domain" description="NWD NACHT-NTPase N-terminal" evidence="3">
    <location>
        <begin position="76"/>
        <end position="301"/>
    </location>
</feature>
<feature type="domain" description="Nephrocystin 3-like N-terminal" evidence="4">
    <location>
        <begin position="387"/>
        <end position="569"/>
    </location>
</feature>
<feature type="domain" description="Heterokaryon incompatibility" evidence="2">
    <location>
        <begin position="966"/>
        <end position="1095"/>
    </location>
</feature>
<proteinExistence type="predicted"/>
<evidence type="ECO:0000259" key="4">
    <source>
        <dbReference type="Pfam" id="PF24883"/>
    </source>
</evidence>
<dbReference type="InterPro" id="IPR031359">
    <property type="entry name" value="NACHT_N"/>
</dbReference>
<dbReference type="Proteomes" id="UP001161017">
    <property type="component" value="Unassembled WGS sequence"/>
</dbReference>
<gene>
    <name evidence="5" type="ORF">OHK93_008388</name>
</gene>
<reference evidence="5" key="1">
    <citation type="journal article" date="2023" name="Genome Biol. Evol.">
        <title>First Whole Genome Sequence and Flow Cytometry Genome Size Data for the Lichen-Forming Fungus Ramalina farinacea (Ascomycota).</title>
        <authorList>
            <person name="Llewellyn T."/>
            <person name="Mian S."/>
            <person name="Hill R."/>
            <person name="Leitch I.J."/>
            <person name="Gaya E."/>
        </authorList>
    </citation>
    <scope>NUCLEOTIDE SEQUENCE</scope>
    <source>
        <strain evidence="5">LIQ254RAFAR</strain>
    </source>
</reference>
<evidence type="ECO:0000313" key="6">
    <source>
        <dbReference type="Proteomes" id="UP001161017"/>
    </source>
</evidence>
<dbReference type="InterPro" id="IPR056884">
    <property type="entry name" value="NPHP3-like_N"/>
</dbReference>
<protein>
    <submittedName>
        <fullName evidence="5">Uncharacterized protein</fullName>
    </submittedName>
</protein>
<sequence>MPLKAHLSSWKASFKHKVSPEVPTQDATNFEAVQPGNSIAVEHQINNDRFHDAAISQPHKESSNEAFRRQGSEHEGLWNRAYQELKARDEKLIVKYQACLAHYDEKRLASTTQEPHEMGANIKASSEGTPNVQMRDLLQAKIEDDEAAVWALHIGGSDLVVRHLVDKAVKIIVFAKDFVSAAVASEPHAALAWTGVCILLPLILQPSEQRAANIAGLEEISDLIQYYNAVAVAYRHENISSIPSQIKNDFECKVVVLFTLILTYQARTVVQLSAHFLKKAFGSTKETWNSGLDNIKSAHRSCQERMGIVDKVQLQASLDQQADRTTRLRDDLLKQFQELSENSQQTLTIVQNQERSYSKERLQHWLGPMDQSSIQAAHYNCRSRGTNTGEWLLKSNAFVEWYNGVAPYLWLNGTVGCGKTVLCSSIIHHIQSLEASDGASRRRELAYAYISWDDQATHDLGILIRAFLAQLSGIAIISSQLAKLYTESQKRVLNRDDITDCLISAIRQLSGDDPKDKGNDEGMGQKYIVIVLDALDEVPFGPLRDDVLDLLLRLTELKSPMLRILVSSRKDRDIEERLILEAGWRSQPIESRRVSEDIGRFVRGELTHRPKLRTQSGEIKDLIITGIVDLSGGMFRLAFLQMQEFVRLNQSQLRKQDVEVILQDLPREIYDGYERILKRIPKTLIGECVSALKCLAFSRRPLFLEELVDACATNPAASVYFKHDRRLHHRDLLANLADLISLEPMPGLSNQNFVPGTHVVSLAHFSVREFFSHAVPSDNGVGVILHTFQPQMAHRFLAQICLAYIAEYTCTDDRQQGSFVFLDYSRRFWAAHAITTLFRESTAELNRLTFKLFNSTVFPIVYSAGASENVPDRFDLTQTCFEPVTGFLAEQRLASVCVALQTLNSGHQAAAWPYYEAVEPYSIKESLPEEPRATRLLLLHPPGDGGFNSIIQCCTFVDTLNNSPSYTAIAYVWYDPSSPQQGCLQVNGALCTLGGGVVAALKRLRLPNASRVLWIDAICISMQDMAERSAQVLLMSEIYLHASLVTMWLGEEDETSSSAMKVLRDAVVDLSPWQSRAVDLLFRRRLWSRVWVVQEIVSAKKLFLLCGPHDADFDDLKPINSYASQQPAYRAISLSPQSREPRAAAVAVQQLRHEYQKGARLELEDLLRRICHHQCSVPSDRIYAMLNLLPNESLDSDLLKVDYATAPEEVFTRATAYIMKRANSLDLLCQASRNILVDDGPLDLPSWVPDFGRPVVYATWDPQPFNADGCQFRPFSIDFNIEREALLVKGFIVDKIYTSLERDSSFCDPKTRLGLLRQIVALEKATGLKHGRSGTVYRTQKGLLGTGPPWSQDGDSIIIFAGGSVPFLLREIPPSRPLRKEEILWKLVGACYVPEFMDGSLARGFTEDLTHFEIR</sequence>
<dbReference type="EMBL" id="JAPUFD010000008">
    <property type="protein sequence ID" value="MDI1489110.1"/>
    <property type="molecule type" value="Genomic_DNA"/>
</dbReference>
<dbReference type="Pfam" id="PF06985">
    <property type="entry name" value="HET"/>
    <property type="match status" value="1"/>
</dbReference>
<accession>A0AA43QRM2</accession>
<dbReference type="InterPro" id="IPR010730">
    <property type="entry name" value="HET"/>
</dbReference>
<name>A0AA43QRM2_9LECA</name>
<comment type="caution">
    <text evidence="5">The sequence shown here is derived from an EMBL/GenBank/DDBJ whole genome shotgun (WGS) entry which is preliminary data.</text>
</comment>
<evidence type="ECO:0000259" key="2">
    <source>
        <dbReference type="Pfam" id="PF06985"/>
    </source>
</evidence>